<dbReference type="InterPro" id="IPR036236">
    <property type="entry name" value="Znf_C2H2_sf"/>
</dbReference>
<name>A0A8C2MIZ9_CRIGR</name>
<dbReference type="GO" id="GO:0008270">
    <property type="term" value="F:zinc ion binding"/>
    <property type="evidence" value="ECO:0007669"/>
    <property type="project" value="UniProtKB-KW"/>
</dbReference>
<organism evidence="9 10">
    <name type="scientific">Cricetulus griseus</name>
    <name type="common">Chinese hamster</name>
    <name type="synonym">Cricetulus barabensis griseus</name>
    <dbReference type="NCBI Taxonomy" id="10029"/>
    <lineage>
        <taxon>Eukaryota</taxon>
        <taxon>Metazoa</taxon>
        <taxon>Chordata</taxon>
        <taxon>Craniata</taxon>
        <taxon>Vertebrata</taxon>
        <taxon>Euteleostomi</taxon>
        <taxon>Mammalia</taxon>
        <taxon>Eutheria</taxon>
        <taxon>Euarchontoglires</taxon>
        <taxon>Glires</taxon>
        <taxon>Rodentia</taxon>
        <taxon>Myomorpha</taxon>
        <taxon>Muroidea</taxon>
        <taxon>Cricetidae</taxon>
        <taxon>Cricetinae</taxon>
        <taxon>Cricetulus</taxon>
    </lineage>
</organism>
<protein>
    <recommendedName>
        <fullName evidence="8">C2H2-type domain-containing protein</fullName>
    </recommendedName>
</protein>
<keyword evidence="2" id="KW-0479">Metal-binding</keyword>
<dbReference type="Proteomes" id="UP000694386">
    <property type="component" value="Unplaced"/>
</dbReference>
<dbReference type="PROSITE" id="PS00028">
    <property type="entry name" value="ZINC_FINGER_C2H2_1"/>
    <property type="match status" value="4"/>
</dbReference>
<proteinExistence type="predicted"/>
<keyword evidence="5" id="KW-0862">Zinc</keyword>
<comment type="subcellular location">
    <subcellularLocation>
        <location evidence="1">Nucleus</location>
    </subcellularLocation>
</comment>
<reference evidence="9" key="1">
    <citation type="submission" date="2025-08" db="UniProtKB">
        <authorList>
            <consortium name="Ensembl"/>
        </authorList>
    </citation>
    <scope>IDENTIFICATION</scope>
</reference>
<evidence type="ECO:0000256" key="3">
    <source>
        <dbReference type="ARBA" id="ARBA00022737"/>
    </source>
</evidence>
<dbReference type="PANTHER" id="PTHR24377">
    <property type="entry name" value="IP01015P-RELATED"/>
    <property type="match status" value="1"/>
</dbReference>
<evidence type="ECO:0000259" key="8">
    <source>
        <dbReference type="PROSITE" id="PS50157"/>
    </source>
</evidence>
<evidence type="ECO:0000256" key="2">
    <source>
        <dbReference type="ARBA" id="ARBA00022723"/>
    </source>
</evidence>
<reference evidence="9" key="2">
    <citation type="submission" date="2025-09" db="UniProtKB">
        <authorList>
            <consortium name="Ensembl"/>
        </authorList>
    </citation>
    <scope>IDENTIFICATION</scope>
</reference>
<evidence type="ECO:0000256" key="6">
    <source>
        <dbReference type="ARBA" id="ARBA00023242"/>
    </source>
</evidence>
<sequence>LAVPKPPLVTFLEQRQESSGVKRQAAATVHPGTRPKNYNAYNKDTNCNSLRIQRQRIQTREKPYKCEECGKGLSSYKTFSIHQRLHTGEKPYTCKECHKAFNTRSSLFIHQKNHTDEKTYKCKECGKSFYYPSMLKQHQRIHSGEKPCKCEECGKAFYVPSFLQAHQRIHTAEKSYKCEEFYCFFTLERNHTSVRSVANVFTYLHLFGDIKQ</sequence>
<keyword evidence="4 7" id="KW-0863">Zinc-finger</keyword>
<evidence type="ECO:0000313" key="10">
    <source>
        <dbReference type="Proteomes" id="UP000694386"/>
    </source>
</evidence>
<feature type="domain" description="C2H2-type" evidence="8">
    <location>
        <begin position="64"/>
        <end position="91"/>
    </location>
</feature>
<keyword evidence="6" id="KW-0539">Nucleus</keyword>
<keyword evidence="3" id="KW-0677">Repeat</keyword>
<dbReference type="Ensembl" id="ENSCGRT00001024048.1">
    <property type="protein sequence ID" value="ENSCGRP00001019804.1"/>
    <property type="gene ID" value="ENSCGRG00001019143.1"/>
</dbReference>
<evidence type="ECO:0000256" key="4">
    <source>
        <dbReference type="ARBA" id="ARBA00022771"/>
    </source>
</evidence>
<accession>A0A8C2MIZ9</accession>
<dbReference type="PROSITE" id="PS50157">
    <property type="entry name" value="ZINC_FINGER_C2H2_2"/>
    <property type="match status" value="4"/>
</dbReference>
<dbReference type="AlphaFoldDB" id="A0A8C2MIZ9"/>
<dbReference type="InterPro" id="IPR050826">
    <property type="entry name" value="Krueppel_C2H2_ZnFinger"/>
</dbReference>
<dbReference type="SUPFAM" id="SSF57667">
    <property type="entry name" value="beta-beta-alpha zinc fingers"/>
    <property type="match status" value="3"/>
</dbReference>
<dbReference type="InterPro" id="IPR013087">
    <property type="entry name" value="Znf_C2H2_type"/>
</dbReference>
<evidence type="ECO:0000256" key="1">
    <source>
        <dbReference type="ARBA" id="ARBA00004123"/>
    </source>
</evidence>
<evidence type="ECO:0000256" key="5">
    <source>
        <dbReference type="ARBA" id="ARBA00022833"/>
    </source>
</evidence>
<dbReference type="GO" id="GO:0005634">
    <property type="term" value="C:nucleus"/>
    <property type="evidence" value="ECO:0007669"/>
    <property type="project" value="UniProtKB-SubCell"/>
</dbReference>
<dbReference type="Pfam" id="PF00096">
    <property type="entry name" value="zf-C2H2"/>
    <property type="match status" value="4"/>
</dbReference>
<feature type="domain" description="C2H2-type" evidence="8">
    <location>
        <begin position="120"/>
        <end position="147"/>
    </location>
</feature>
<evidence type="ECO:0000313" key="9">
    <source>
        <dbReference type="Ensembl" id="ENSCGRP00001019804.1"/>
    </source>
</evidence>
<feature type="domain" description="C2H2-type" evidence="8">
    <location>
        <begin position="92"/>
        <end position="119"/>
    </location>
</feature>
<dbReference type="SMART" id="SM00355">
    <property type="entry name" value="ZnF_C2H2"/>
    <property type="match status" value="4"/>
</dbReference>
<evidence type="ECO:0000256" key="7">
    <source>
        <dbReference type="PROSITE-ProRule" id="PRU00042"/>
    </source>
</evidence>
<dbReference type="FunFam" id="3.30.160.60:FF:000358">
    <property type="entry name" value="zinc finger protein 24"/>
    <property type="match status" value="1"/>
</dbReference>
<dbReference type="Gene3D" id="3.30.160.60">
    <property type="entry name" value="Classic Zinc Finger"/>
    <property type="match status" value="4"/>
</dbReference>
<dbReference type="FunFam" id="3.30.160.60:FF:002343">
    <property type="entry name" value="Zinc finger protein 33A"/>
    <property type="match status" value="2"/>
</dbReference>
<dbReference type="FunFam" id="3.30.160.60:FF:000139">
    <property type="entry name" value="zinc finger protein 1 homolog"/>
    <property type="match status" value="1"/>
</dbReference>
<feature type="domain" description="C2H2-type" evidence="8">
    <location>
        <begin position="148"/>
        <end position="175"/>
    </location>
</feature>